<sequence length="188" mass="20484">MPTALRYPSASAYGELALPAEPRFLEPGRGRIVREGRDNTLAILSVGGRLRECLVAAAELEQYGVSATVADARWVKPLDEKLLSMLATDHKVLLTVEENSIGGFSAQVHQTLLEGGHLDGIGRTPLVIRSLMFPDRWIDHNQPFLQYDDAGLNANQIVAKACATLERAGIKLSEDVANDDRAVRIARA</sequence>
<evidence type="ECO:0000256" key="1">
    <source>
        <dbReference type="ARBA" id="ARBA00001946"/>
    </source>
</evidence>
<comment type="cofactor">
    <cofactor evidence="1">
        <name>Mg(2+)</name>
        <dbReference type="ChEBI" id="CHEBI:18420"/>
    </cofactor>
</comment>
<keyword evidence="4" id="KW-0786">Thiamine pyrophosphate</keyword>
<feature type="domain" description="Transketolase C-terminal" evidence="5">
    <location>
        <begin position="28"/>
        <end position="157"/>
    </location>
</feature>
<evidence type="ECO:0000256" key="2">
    <source>
        <dbReference type="ARBA" id="ARBA00011738"/>
    </source>
</evidence>
<dbReference type="GO" id="GO:0008661">
    <property type="term" value="F:1-deoxy-D-xylulose-5-phosphate synthase activity"/>
    <property type="evidence" value="ECO:0007669"/>
    <property type="project" value="InterPro"/>
</dbReference>
<reference evidence="6" key="1">
    <citation type="submission" date="2021-01" db="EMBL/GenBank/DDBJ databases">
        <authorList>
            <person name="Corre E."/>
            <person name="Pelletier E."/>
            <person name="Niang G."/>
            <person name="Scheremetjew M."/>
            <person name="Finn R."/>
            <person name="Kale V."/>
            <person name="Holt S."/>
            <person name="Cochrane G."/>
            <person name="Meng A."/>
            <person name="Brown T."/>
            <person name="Cohen L."/>
        </authorList>
    </citation>
    <scope>NUCLEOTIDE SEQUENCE</scope>
    <source>
        <strain evidence="6">RCC3387</strain>
    </source>
</reference>
<evidence type="ECO:0000259" key="5">
    <source>
        <dbReference type="Pfam" id="PF02780"/>
    </source>
</evidence>
<proteinExistence type="predicted"/>
<dbReference type="InterPro" id="IPR033248">
    <property type="entry name" value="Transketolase_C"/>
</dbReference>
<protein>
    <recommendedName>
        <fullName evidence="5">Transketolase C-terminal domain-containing protein</fullName>
    </recommendedName>
</protein>
<evidence type="ECO:0000256" key="3">
    <source>
        <dbReference type="ARBA" id="ARBA00022679"/>
    </source>
</evidence>
<organism evidence="6">
    <name type="scientific">Zooxanthella nutricula</name>
    <dbReference type="NCBI Taxonomy" id="1333877"/>
    <lineage>
        <taxon>Eukaryota</taxon>
        <taxon>Sar</taxon>
        <taxon>Alveolata</taxon>
        <taxon>Dinophyceae</taxon>
        <taxon>Peridiniales</taxon>
        <taxon>Peridiniales incertae sedis</taxon>
        <taxon>Zooxanthella</taxon>
    </lineage>
</organism>
<dbReference type="Pfam" id="PF02780">
    <property type="entry name" value="Transketolase_C"/>
    <property type="match status" value="1"/>
</dbReference>
<dbReference type="PANTHER" id="PTHR43322">
    <property type="entry name" value="1-D-DEOXYXYLULOSE 5-PHOSPHATE SYNTHASE-RELATED"/>
    <property type="match status" value="1"/>
</dbReference>
<gene>
    <name evidence="6" type="ORF">BRAN1462_LOCUS53127</name>
</gene>
<comment type="subunit">
    <text evidence="2">Homodimer.</text>
</comment>
<accession>A0A7S2Q830</accession>
<dbReference type="EMBL" id="HBGW01083773">
    <property type="protein sequence ID" value="CAD9635305.1"/>
    <property type="molecule type" value="Transcribed_RNA"/>
</dbReference>
<dbReference type="AlphaFoldDB" id="A0A7S2Q830"/>
<dbReference type="GO" id="GO:0016114">
    <property type="term" value="P:terpenoid biosynthetic process"/>
    <property type="evidence" value="ECO:0007669"/>
    <property type="project" value="InterPro"/>
</dbReference>
<name>A0A7S2Q830_9DINO</name>
<keyword evidence="3" id="KW-0808">Transferase</keyword>
<evidence type="ECO:0000313" key="6">
    <source>
        <dbReference type="EMBL" id="CAD9635305.1"/>
    </source>
</evidence>
<evidence type="ECO:0000256" key="4">
    <source>
        <dbReference type="ARBA" id="ARBA00023052"/>
    </source>
</evidence>
<dbReference type="SUPFAM" id="SSF52922">
    <property type="entry name" value="TK C-terminal domain-like"/>
    <property type="match status" value="1"/>
</dbReference>
<dbReference type="InterPro" id="IPR005477">
    <property type="entry name" value="Dxylulose-5-P_synthase"/>
</dbReference>
<dbReference type="InterPro" id="IPR009014">
    <property type="entry name" value="Transketo_C/PFOR_II"/>
</dbReference>
<dbReference type="PANTHER" id="PTHR43322:SF5">
    <property type="entry name" value="1-DEOXY-D-XYLULOSE-5-PHOSPHATE SYNTHASE, CHLOROPLASTIC"/>
    <property type="match status" value="1"/>
</dbReference>
<dbReference type="Gene3D" id="3.40.50.920">
    <property type="match status" value="1"/>
</dbReference>